<organism evidence="4 5">
    <name type="scientific">Tritrichomonas musculus</name>
    <dbReference type="NCBI Taxonomy" id="1915356"/>
    <lineage>
        <taxon>Eukaryota</taxon>
        <taxon>Metamonada</taxon>
        <taxon>Parabasalia</taxon>
        <taxon>Tritrichomonadida</taxon>
        <taxon>Tritrichomonadidae</taxon>
        <taxon>Tritrichomonas</taxon>
    </lineage>
</organism>
<feature type="chain" id="PRO_5045633838" description="Peptidase C1A papain C-terminal domain-containing protein" evidence="2">
    <location>
        <begin position="19"/>
        <end position="526"/>
    </location>
</feature>
<gene>
    <name evidence="4" type="ORF">M9Y10_023259</name>
</gene>
<evidence type="ECO:0000256" key="1">
    <source>
        <dbReference type="ARBA" id="ARBA00008455"/>
    </source>
</evidence>
<dbReference type="Pfam" id="PF00112">
    <property type="entry name" value="Peptidase_C1"/>
    <property type="match status" value="1"/>
</dbReference>
<feature type="domain" description="Peptidase C1A papain C-terminal" evidence="3">
    <location>
        <begin position="288"/>
        <end position="517"/>
    </location>
</feature>
<dbReference type="InterPro" id="IPR038765">
    <property type="entry name" value="Papain-like_cys_pep_sf"/>
</dbReference>
<keyword evidence="5" id="KW-1185">Reference proteome</keyword>
<comment type="similarity">
    <text evidence="1">Belongs to the peptidase C1 family.</text>
</comment>
<evidence type="ECO:0000313" key="4">
    <source>
        <dbReference type="EMBL" id="KAK8894821.1"/>
    </source>
</evidence>
<dbReference type="Proteomes" id="UP001470230">
    <property type="component" value="Unassembled WGS sequence"/>
</dbReference>
<dbReference type="CDD" id="cd02248">
    <property type="entry name" value="Peptidase_C1A"/>
    <property type="match status" value="1"/>
</dbReference>
<dbReference type="InterPro" id="IPR013128">
    <property type="entry name" value="Peptidase_C1A"/>
</dbReference>
<accession>A0ABR2KUX3</accession>
<evidence type="ECO:0000256" key="2">
    <source>
        <dbReference type="SAM" id="SignalP"/>
    </source>
</evidence>
<dbReference type="SMART" id="SM00645">
    <property type="entry name" value="Pept_C1"/>
    <property type="match status" value="1"/>
</dbReference>
<sequence>MLFVFLSLVSSNPPPMFSWPPRYTIRGTWNVPYTNLSNPMTIVHEPNRQYTNQLNGAEEIWSTTAEEHIHRKIVGAGDKFICYGYNKTVQEWDIDLVKFLPDPEGYVAQEGLYSYRGKSCNLYIKTLNTEKTQTWKMYTDNETGYPVGYVAQAISIFSSHYDVYILNIDEFIPEALPGVWTFPIMCQNADLLPDDPYPYSQMNLFFPGKGTHEAFKKNVEALRSRKVISKDSNHIPPRFSHMDQDTFRKMILAKKNFKKSQLKRSVDDVCRPTSETEFILNSETIDTSMENFSWRENKDFIVVGPPRDQVACGSCWAFSTAELLESAFAIKSKSDSREVSVNQLMDCTWEGDNFGCQGGEVAWALSVLSNKSLNIAYEKDYPYLGLSGLCESRYMPDKQDPELEYAGKLQDCFHVPKTREMIKKALVKFGPLGIGINVVESMSLYVSGAFNDTTCTGASSDLVHAVLLTGWKVIDGIETWEVKNSWSTYWGDEGYVYIQSEYPEWNCGVTTDAVAATVELPPRRRR</sequence>
<dbReference type="PANTHER" id="PTHR12411">
    <property type="entry name" value="CYSTEINE PROTEASE FAMILY C1-RELATED"/>
    <property type="match status" value="1"/>
</dbReference>
<comment type="caution">
    <text evidence="4">The sequence shown here is derived from an EMBL/GenBank/DDBJ whole genome shotgun (WGS) entry which is preliminary data.</text>
</comment>
<name>A0ABR2KUX3_9EUKA</name>
<feature type="signal peptide" evidence="2">
    <location>
        <begin position="1"/>
        <end position="18"/>
    </location>
</feature>
<dbReference type="InterPro" id="IPR000668">
    <property type="entry name" value="Peptidase_C1A_C"/>
</dbReference>
<dbReference type="InterPro" id="IPR039417">
    <property type="entry name" value="Peptidase_C1A_papain-like"/>
</dbReference>
<dbReference type="EMBL" id="JAPFFF010000003">
    <property type="protein sequence ID" value="KAK8894821.1"/>
    <property type="molecule type" value="Genomic_DNA"/>
</dbReference>
<dbReference type="Gene3D" id="3.90.70.10">
    <property type="entry name" value="Cysteine proteinases"/>
    <property type="match status" value="1"/>
</dbReference>
<proteinExistence type="inferred from homology"/>
<evidence type="ECO:0000313" key="5">
    <source>
        <dbReference type="Proteomes" id="UP001470230"/>
    </source>
</evidence>
<dbReference type="SUPFAM" id="SSF54001">
    <property type="entry name" value="Cysteine proteinases"/>
    <property type="match status" value="1"/>
</dbReference>
<protein>
    <recommendedName>
        <fullName evidence="3">Peptidase C1A papain C-terminal domain-containing protein</fullName>
    </recommendedName>
</protein>
<keyword evidence="2" id="KW-0732">Signal</keyword>
<reference evidence="4 5" key="1">
    <citation type="submission" date="2024-04" db="EMBL/GenBank/DDBJ databases">
        <title>Tritrichomonas musculus Genome.</title>
        <authorList>
            <person name="Alves-Ferreira E."/>
            <person name="Grigg M."/>
            <person name="Lorenzi H."/>
            <person name="Galac M."/>
        </authorList>
    </citation>
    <scope>NUCLEOTIDE SEQUENCE [LARGE SCALE GENOMIC DNA]</scope>
    <source>
        <strain evidence="4 5">EAF2021</strain>
    </source>
</reference>
<evidence type="ECO:0000259" key="3">
    <source>
        <dbReference type="SMART" id="SM00645"/>
    </source>
</evidence>